<sequence length="136" mass="15050">MSIKSTGPFDVPASENSILPLALNIYLENLSNHERTVTVIVEKANEAFFPNSSPESIIFNQVVPLPAHHSTKLVLFSSFFNPESFKTGDILNIKIEGTDLDLFLVQVSSILQDVSGHHIPSTLYRDSDFTFISSIV</sequence>
<name>A0A2B0MQU4_BACCE</name>
<gene>
    <name evidence="1" type="ORF">COI93_10625</name>
</gene>
<dbReference type="Proteomes" id="UP000242656">
    <property type="component" value="Unassembled WGS sequence"/>
</dbReference>
<proteinExistence type="predicted"/>
<accession>A0A2B0MQU4</accession>
<reference evidence="1 2" key="1">
    <citation type="submission" date="2017-09" db="EMBL/GenBank/DDBJ databases">
        <title>Large-scale bioinformatics analysis of Bacillus genomes uncovers conserved roles of natural products in bacterial physiology.</title>
        <authorList>
            <consortium name="Agbiome Team Llc"/>
            <person name="Bleich R.M."/>
            <person name="Grubbs K.J."/>
            <person name="Santa Maria K.C."/>
            <person name="Allen S.E."/>
            <person name="Farag S."/>
            <person name="Shank E.A."/>
            <person name="Bowers A."/>
        </authorList>
    </citation>
    <scope>NUCLEOTIDE SEQUENCE [LARGE SCALE GENOMIC DNA]</scope>
    <source>
        <strain evidence="1 2">AFS083043</strain>
    </source>
</reference>
<protein>
    <submittedName>
        <fullName evidence="1">Uncharacterized protein</fullName>
    </submittedName>
</protein>
<dbReference type="EMBL" id="NUWN01000035">
    <property type="protein sequence ID" value="PFK43259.1"/>
    <property type="molecule type" value="Genomic_DNA"/>
</dbReference>
<evidence type="ECO:0000313" key="2">
    <source>
        <dbReference type="Proteomes" id="UP000242656"/>
    </source>
</evidence>
<comment type="caution">
    <text evidence="1">The sequence shown here is derived from an EMBL/GenBank/DDBJ whole genome shotgun (WGS) entry which is preliminary data.</text>
</comment>
<dbReference type="RefSeq" id="WP_098490761.1">
    <property type="nucleotide sequence ID" value="NZ_NUWN01000035.1"/>
</dbReference>
<organism evidence="1 2">
    <name type="scientific">Bacillus cereus</name>
    <dbReference type="NCBI Taxonomy" id="1396"/>
    <lineage>
        <taxon>Bacteria</taxon>
        <taxon>Bacillati</taxon>
        <taxon>Bacillota</taxon>
        <taxon>Bacilli</taxon>
        <taxon>Bacillales</taxon>
        <taxon>Bacillaceae</taxon>
        <taxon>Bacillus</taxon>
        <taxon>Bacillus cereus group</taxon>
    </lineage>
</organism>
<dbReference type="AlphaFoldDB" id="A0A2B0MQU4"/>
<evidence type="ECO:0000313" key="1">
    <source>
        <dbReference type="EMBL" id="PFK43259.1"/>
    </source>
</evidence>